<name>A0AAW7V200_ECOLX</name>
<keyword evidence="2" id="KW-0012">Acyltransferase</keyword>
<accession>A0AAW7V200</accession>
<dbReference type="InterPro" id="IPR011004">
    <property type="entry name" value="Trimer_LpxA-like_sf"/>
</dbReference>
<dbReference type="SUPFAM" id="SSF51161">
    <property type="entry name" value="Trimeric LpxA-like enzymes"/>
    <property type="match status" value="1"/>
</dbReference>
<dbReference type="Proteomes" id="UP001173661">
    <property type="component" value="Unassembled WGS sequence"/>
</dbReference>
<dbReference type="RefSeq" id="WP_265933635.1">
    <property type="nucleotide sequence ID" value="NZ_JANCZS010000017.1"/>
</dbReference>
<dbReference type="EMBL" id="JAUKXU010000019">
    <property type="protein sequence ID" value="MDO2576202.1"/>
    <property type="molecule type" value="Genomic_DNA"/>
</dbReference>
<dbReference type="GO" id="GO:0016746">
    <property type="term" value="F:acyltransferase activity"/>
    <property type="evidence" value="ECO:0007669"/>
    <property type="project" value="UniProtKB-KW"/>
</dbReference>
<proteinExistence type="predicted"/>
<organism evidence="2 3">
    <name type="scientific">Escherichia coli</name>
    <dbReference type="NCBI Taxonomy" id="562"/>
    <lineage>
        <taxon>Bacteria</taxon>
        <taxon>Pseudomonadati</taxon>
        <taxon>Pseudomonadota</taxon>
        <taxon>Gammaproteobacteria</taxon>
        <taxon>Enterobacterales</taxon>
        <taxon>Enterobacteriaceae</taxon>
        <taxon>Escherichia</taxon>
    </lineage>
</organism>
<sequence>MESNALKKARLFINDIKYCVENFNIDSTLYTAFKPSDIGVKGDESNTIYVADGKLPEKLIIAFGEKAKDSKIFIGKNVKCRGSRIVITHGESLCYIGNNSQLNNVTMHIWCKWDFVVVGEGVSVTSTSNWTTGINPGNPCNGIIIGDHCLMSQEISIRPADGHQIIELTTRKVVNAATSPIIIEPYCWIGQRTAILKNVRIGACSIVSLGAVVTKSCKKFSALSGVPAKARCIEGKMWLRNNGEEAKRIMLMYEKRFAGTAAQQHSSTAAQQHSSTAAQQHSSTAAQQHSSTAAQQHSSTA</sequence>
<keyword evidence="2" id="KW-0808">Transferase</keyword>
<gene>
    <name evidence="2" type="ORF">Q2V20_18940</name>
</gene>
<feature type="non-terminal residue" evidence="2">
    <location>
        <position position="301"/>
    </location>
</feature>
<evidence type="ECO:0000256" key="1">
    <source>
        <dbReference type="SAM" id="MobiDB-lite"/>
    </source>
</evidence>
<dbReference type="InterPro" id="IPR051159">
    <property type="entry name" value="Hexapeptide_acetyltransf"/>
</dbReference>
<dbReference type="CDD" id="cd04647">
    <property type="entry name" value="LbH_MAT_like"/>
    <property type="match status" value="1"/>
</dbReference>
<dbReference type="PANTHER" id="PTHR23416">
    <property type="entry name" value="SIALIC ACID SYNTHASE-RELATED"/>
    <property type="match status" value="1"/>
</dbReference>
<comment type="caution">
    <text evidence="2">The sequence shown here is derived from an EMBL/GenBank/DDBJ whole genome shotgun (WGS) entry which is preliminary data.</text>
</comment>
<evidence type="ECO:0000313" key="2">
    <source>
        <dbReference type="EMBL" id="MDO2576202.1"/>
    </source>
</evidence>
<protein>
    <submittedName>
        <fullName evidence="2">Acyltransferase</fullName>
        <ecNumber evidence="2">2.3.1.-</ecNumber>
    </submittedName>
</protein>
<evidence type="ECO:0000313" key="3">
    <source>
        <dbReference type="Proteomes" id="UP001173661"/>
    </source>
</evidence>
<dbReference type="Gene3D" id="2.160.10.10">
    <property type="entry name" value="Hexapeptide repeat proteins"/>
    <property type="match status" value="1"/>
</dbReference>
<reference evidence="2" key="1">
    <citation type="submission" date="2023-07" db="EMBL/GenBank/DDBJ databases">
        <title>High risk of intestinal colonization with ESBL-producing Escherichia coli among soldiers of military contingents in specific geographic regions.</title>
        <authorList>
            <person name="Literacka E."/>
        </authorList>
    </citation>
    <scope>NUCLEOTIDE SEQUENCE</scope>
    <source>
        <strain evidence="2">66</strain>
    </source>
</reference>
<dbReference type="EC" id="2.3.1.-" evidence="2"/>
<dbReference type="AlphaFoldDB" id="A0AAW7V200"/>
<feature type="region of interest" description="Disordered" evidence="1">
    <location>
        <begin position="262"/>
        <end position="301"/>
    </location>
</feature>